<dbReference type="GO" id="GO:0003899">
    <property type="term" value="F:DNA-directed RNA polymerase activity"/>
    <property type="evidence" value="ECO:0007669"/>
    <property type="project" value="UniProtKB-EC"/>
</dbReference>
<dbReference type="SUPFAM" id="SSF56553">
    <property type="entry name" value="Insert subdomain of RNA polymerase alpha subunit"/>
    <property type="match status" value="1"/>
</dbReference>
<dbReference type="InterPro" id="IPR036643">
    <property type="entry name" value="RNApol_insert_sf"/>
</dbReference>
<keyword evidence="8" id="KW-0804">Transcription</keyword>
<dbReference type="InterPro" id="IPR011262">
    <property type="entry name" value="DNA-dir_RNA_pol_insert"/>
</dbReference>
<comment type="subcellular location">
    <subcellularLocation>
        <location evidence="2">Plastid</location>
    </subcellularLocation>
</comment>
<evidence type="ECO:0000256" key="5">
    <source>
        <dbReference type="ARBA" id="ARBA00022478"/>
    </source>
</evidence>
<evidence type="ECO:0000256" key="9">
    <source>
        <dbReference type="ARBA" id="ARBA00031776"/>
    </source>
</evidence>
<geneLocation type="chloroplast" evidence="12"/>
<dbReference type="Gene3D" id="2.170.120.12">
    <property type="entry name" value="DNA-directed RNA polymerase, insert domain"/>
    <property type="match status" value="1"/>
</dbReference>
<evidence type="ECO:0000256" key="2">
    <source>
        <dbReference type="ARBA" id="ARBA00004474"/>
    </source>
</evidence>
<protein>
    <recommendedName>
        <fullName evidence="4">DNA-directed RNA polymerase</fullName>
        <ecNumber evidence="4">2.7.7.6</ecNumber>
    </recommendedName>
    <alternativeName>
        <fullName evidence="9">Plastid-encoded RNA polymerase subunit alpha</fullName>
    </alternativeName>
</protein>
<dbReference type="AlphaFoldDB" id="A0A6H0JTB2"/>
<dbReference type="InterPro" id="IPR011263">
    <property type="entry name" value="DNA-dir_RNA_pol_RpoA/D/Rpb3"/>
</dbReference>
<evidence type="ECO:0000256" key="6">
    <source>
        <dbReference type="ARBA" id="ARBA00022679"/>
    </source>
</evidence>
<keyword evidence="12" id="KW-0150">Chloroplast</keyword>
<comment type="function">
    <text evidence="1">DNA-dependent RNA polymerase catalyzes the transcription of DNA into RNA using the four ribonucleoside triphosphates as substrates.</text>
</comment>
<organism evidence="12">
    <name type="scientific">Botrychium lunaria</name>
    <name type="common">Moonwort</name>
    <dbReference type="NCBI Taxonomy" id="37231"/>
    <lineage>
        <taxon>Eukaryota</taxon>
        <taxon>Viridiplantae</taxon>
        <taxon>Streptophyta</taxon>
        <taxon>Embryophyta</taxon>
        <taxon>Tracheophyta</taxon>
        <taxon>Polypodiopsida</taxon>
        <taxon>Ophioglossidae</taxon>
        <taxon>Ophioglossales</taxon>
        <taxon>Ophioglossaceae</taxon>
        <taxon>Botrychioideae</taxon>
        <taxon>Botrychium</taxon>
    </lineage>
</organism>
<dbReference type="GeneID" id="55286984"/>
<dbReference type="FunFam" id="2.170.120.12:FF:000001">
    <property type="entry name" value="DNA-directed RNA polymerase subunit alpha"/>
    <property type="match status" value="1"/>
</dbReference>
<keyword evidence="7" id="KW-0548">Nucleotidyltransferase</keyword>
<dbReference type="EC" id="2.7.7.6" evidence="4"/>
<feature type="domain" description="DNA-directed RNA polymerase RpoA/D/Rpb3-type" evidence="11">
    <location>
        <begin position="29"/>
        <end position="179"/>
    </location>
</feature>
<evidence type="ECO:0000256" key="4">
    <source>
        <dbReference type="ARBA" id="ARBA00012418"/>
    </source>
</evidence>
<dbReference type="GO" id="GO:0009536">
    <property type="term" value="C:plastid"/>
    <property type="evidence" value="ECO:0007669"/>
    <property type="project" value="UniProtKB-SubCell"/>
</dbReference>
<sequence length="179" mass="19648">MIQDEAPVPAQILQWRCIESKIESKRLHYGRFVASPFGKGQANTVGVAMRRTLLGGIEGTSITYAKFRNVVHEYSTLVGVRESVHDITINLKEIVLRSDSYETQAASISITGPGNITAGDITLPPPVQIIDASQHTATATKATSLDIESKIEKNRGYRTCNLRESRNGEFFVDAVFAPI</sequence>
<dbReference type="InterPro" id="IPR036603">
    <property type="entry name" value="RBP11-like"/>
</dbReference>
<evidence type="ECO:0000256" key="7">
    <source>
        <dbReference type="ARBA" id="ARBA00022695"/>
    </source>
</evidence>
<accession>A0A6H0JTB2</accession>
<dbReference type="Pfam" id="PF01000">
    <property type="entry name" value="RNA_pol_A_bac"/>
    <property type="match status" value="1"/>
</dbReference>
<dbReference type="SUPFAM" id="SSF55257">
    <property type="entry name" value="RBP11-like subunits of RNA polymerase"/>
    <property type="match status" value="1"/>
</dbReference>
<keyword evidence="6" id="KW-0808">Transferase</keyword>
<reference evidence="12" key="1">
    <citation type="journal article" date="2020" name="Mitochondrial DNA Part B Resour">
        <title>The complete chloroplast genome of a rare fern species from North China, Botrychium lunaria (Ophioglossaceae).</title>
        <authorList>
            <person name="Shen X.-L."/>
            <person name="Tong L."/>
            <person name="Lei F.-W."/>
            <person name="Zhu Y.-X."/>
            <person name="Mu X.-Y."/>
            <person name="Jiang W.-J."/>
        </authorList>
    </citation>
    <scope>NUCLEOTIDE SEQUENCE</scope>
</reference>
<dbReference type="GO" id="GO:0006351">
    <property type="term" value="P:DNA-templated transcription"/>
    <property type="evidence" value="ECO:0007669"/>
    <property type="project" value="InterPro"/>
</dbReference>
<reference evidence="12" key="2">
    <citation type="submission" date="2020-01" db="EMBL/GenBank/DDBJ databases">
        <authorList>
            <person name="Shen X."/>
            <person name="Mu X."/>
        </authorList>
    </citation>
    <scope>NUCLEOTIDE SEQUENCE</scope>
</reference>
<dbReference type="GO" id="GO:0000428">
    <property type="term" value="C:DNA-directed RNA polymerase complex"/>
    <property type="evidence" value="ECO:0007669"/>
    <property type="project" value="UniProtKB-KW"/>
</dbReference>
<dbReference type="SMART" id="SM00662">
    <property type="entry name" value="RPOLD"/>
    <property type="match status" value="1"/>
</dbReference>
<evidence type="ECO:0000256" key="10">
    <source>
        <dbReference type="ARBA" id="ARBA00048552"/>
    </source>
</evidence>
<keyword evidence="5" id="KW-0240">DNA-directed RNA polymerase</keyword>
<evidence type="ECO:0000256" key="8">
    <source>
        <dbReference type="ARBA" id="ARBA00023163"/>
    </source>
</evidence>
<gene>
    <name evidence="12" type="primary">rpoA</name>
</gene>
<dbReference type="EMBL" id="MN966674">
    <property type="protein sequence ID" value="QIU83322.1"/>
    <property type="molecule type" value="Genomic_DNA"/>
</dbReference>
<proteinExistence type="inferred from homology"/>
<dbReference type="GO" id="GO:0046983">
    <property type="term" value="F:protein dimerization activity"/>
    <property type="evidence" value="ECO:0007669"/>
    <property type="project" value="InterPro"/>
</dbReference>
<evidence type="ECO:0000313" key="12">
    <source>
        <dbReference type="EMBL" id="QIU83322.1"/>
    </source>
</evidence>
<dbReference type="RefSeq" id="YP_009825507.1">
    <property type="nucleotide sequence ID" value="NC_048457.1"/>
</dbReference>
<comment type="similarity">
    <text evidence="3">Belongs to the RNA polymerase alpha chain family.</text>
</comment>
<name>A0A6H0JTB2_BOTLU</name>
<dbReference type="CDD" id="cd06928">
    <property type="entry name" value="RNAP_alpha_NTD"/>
    <property type="match status" value="1"/>
</dbReference>
<evidence type="ECO:0000256" key="1">
    <source>
        <dbReference type="ARBA" id="ARBA00004026"/>
    </source>
</evidence>
<evidence type="ECO:0000256" key="3">
    <source>
        <dbReference type="ARBA" id="ARBA00007123"/>
    </source>
</evidence>
<comment type="catalytic activity">
    <reaction evidence="10">
        <text>RNA(n) + a ribonucleoside 5'-triphosphate = RNA(n+1) + diphosphate</text>
        <dbReference type="Rhea" id="RHEA:21248"/>
        <dbReference type="Rhea" id="RHEA-COMP:14527"/>
        <dbReference type="Rhea" id="RHEA-COMP:17342"/>
        <dbReference type="ChEBI" id="CHEBI:33019"/>
        <dbReference type="ChEBI" id="CHEBI:61557"/>
        <dbReference type="ChEBI" id="CHEBI:140395"/>
        <dbReference type="EC" id="2.7.7.6"/>
    </reaction>
</comment>
<keyword evidence="12" id="KW-0934">Plastid</keyword>
<evidence type="ECO:0000259" key="11">
    <source>
        <dbReference type="SMART" id="SM00662"/>
    </source>
</evidence>